<keyword evidence="8 14" id="KW-0067">ATP-binding</keyword>
<dbReference type="PROSITE" id="PS50110">
    <property type="entry name" value="RESPONSE_REGULATORY"/>
    <property type="match status" value="1"/>
</dbReference>
<dbReference type="InterPro" id="IPR036890">
    <property type="entry name" value="HATPase_C_sf"/>
</dbReference>
<evidence type="ECO:0000256" key="9">
    <source>
        <dbReference type="ARBA" id="ARBA00023012"/>
    </source>
</evidence>
<evidence type="ECO:0000259" key="13">
    <source>
        <dbReference type="PROSITE" id="PS50110"/>
    </source>
</evidence>
<comment type="caution">
    <text evidence="14">The sequence shown here is derived from an EMBL/GenBank/DDBJ whole genome shotgun (WGS) entry which is preliminary data.</text>
</comment>
<proteinExistence type="predicted"/>
<dbReference type="InterPro" id="IPR004358">
    <property type="entry name" value="Sig_transdc_His_kin-like_C"/>
</dbReference>
<evidence type="ECO:0000256" key="2">
    <source>
        <dbReference type="ARBA" id="ARBA00004651"/>
    </source>
</evidence>
<dbReference type="AlphaFoldDB" id="A0AA41XAJ2"/>
<organism evidence="14 15">
    <name type="scientific">Ectobacillus ponti</name>
    <dbReference type="NCBI Taxonomy" id="2961894"/>
    <lineage>
        <taxon>Bacteria</taxon>
        <taxon>Bacillati</taxon>
        <taxon>Bacillota</taxon>
        <taxon>Bacilli</taxon>
        <taxon>Bacillales</taxon>
        <taxon>Bacillaceae</taxon>
        <taxon>Ectobacillus</taxon>
    </lineage>
</organism>
<dbReference type="GO" id="GO:0005886">
    <property type="term" value="C:plasma membrane"/>
    <property type="evidence" value="ECO:0007669"/>
    <property type="project" value="UniProtKB-SubCell"/>
</dbReference>
<dbReference type="InterPro" id="IPR005467">
    <property type="entry name" value="His_kinase_dom"/>
</dbReference>
<keyword evidence="5" id="KW-0808">Transferase</keyword>
<dbReference type="SMART" id="SM00448">
    <property type="entry name" value="REC"/>
    <property type="match status" value="1"/>
</dbReference>
<dbReference type="SMART" id="SM00387">
    <property type="entry name" value="HATPase_c"/>
    <property type="match status" value="1"/>
</dbReference>
<keyword evidence="15" id="KW-1185">Reference proteome</keyword>
<name>A0AA41XAJ2_9BACI</name>
<dbReference type="Pfam" id="PF00512">
    <property type="entry name" value="HisKA"/>
    <property type="match status" value="1"/>
</dbReference>
<dbReference type="Pfam" id="PF08448">
    <property type="entry name" value="PAS_4"/>
    <property type="match status" value="1"/>
</dbReference>
<dbReference type="Gene3D" id="3.30.565.10">
    <property type="entry name" value="Histidine kinase-like ATPase, C-terminal domain"/>
    <property type="match status" value="1"/>
</dbReference>
<keyword evidence="11" id="KW-0175">Coiled coil</keyword>
<dbReference type="RefSeq" id="WP_254759687.1">
    <property type="nucleotide sequence ID" value="NZ_JANCLT010000007.1"/>
</dbReference>
<evidence type="ECO:0000256" key="7">
    <source>
        <dbReference type="ARBA" id="ARBA00022777"/>
    </source>
</evidence>
<dbReference type="GO" id="GO:0005524">
    <property type="term" value="F:ATP binding"/>
    <property type="evidence" value="ECO:0007669"/>
    <property type="project" value="UniProtKB-KW"/>
</dbReference>
<dbReference type="Gene3D" id="3.40.50.2300">
    <property type="match status" value="1"/>
</dbReference>
<evidence type="ECO:0000256" key="3">
    <source>
        <dbReference type="ARBA" id="ARBA00012438"/>
    </source>
</evidence>
<evidence type="ECO:0000259" key="12">
    <source>
        <dbReference type="PROSITE" id="PS50109"/>
    </source>
</evidence>
<dbReference type="CDD" id="cd00082">
    <property type="entry name" value="HisKA"/>
    <property type="match status" value="1"/>
</dbReference>
<comment type="catalytic activity">
    <reaction evidence="1">
        <text>ATP + protein L-histidine = ADP + protein N-phospho-L-histidine.</text>
        <dbReference type="EC" id="2.7.13.3"/>
    </reaction>
</comment>
<dbReference type="InterPro" id="IPR001789">
    <property type="entry name" value="Sig_transdc_resp-reg_receiver"/>
</dbReference>
<dbReference type="Pfam" id="PF02518">
    <property type="entry name" value="HATPase_c"/>
    <property type="match status" value="1"/>
</dbReference>
<dbReference type="SUPFAM" id="SSF55785">
    <property type="entry name" value="PYP-like sensor domain (PAS domain)"/>
    <property type="match status" value="1"/>
</dbReference>
<feature type="coiled-coil region" evidence="11">
    <location>
        <begin position="115"/>
        <end position="142"/>
    </location>
</feature>
<evidence type="ECO:0000256" key="6">
    <source>
        <dbReference type="ARBA" id="ARBA00022741"/>
    </source>
</evidence>
<dbReference type="EC" id="2.7.13.3" evidence="3"/>
<dbReference type="SUPFAM" id="SSF47384">
    <property type="entry name" value="Homodimeric domain of signal transducing histidine kinase"/>
    <property type="match status" value="1"/>
</dbReference>
<feature type="domain" description="Response regulatory" evidence="13">
    <location>
        <begin position="375"/>
        <end position="492"/>
    </location>
</feature>
<dbReference type="InterPro" id="IPR036097">
    <property type="entry name" value="HisK_dim/P_sf"/>
</dbReference>
<feature type="modified residue" description="4-aspartylphosphate" evidence="10">
    <location>
        <position position="425"/>
    </location>
</feature>
<dbReference type="GO" id="GO:0000155">
    <property type="term" value="F:phosphorelay sensor kinase activity"/>
    <property type="evidence" value="ECO:0007669"/>
    <property type="project" value="InterPro"/>
</dbReference>
<evidence type="ECO:0000256" key="4">
    <source>
        <dbReference type="ARBA" id="ARBA00022553"/>
    </source>
</evidence>
<protein>
    <recommendedName>
        <fullName evidence="3">histidine kinase</fullName>
        <ecNumber evidence="3">2.7.13.3</ecNumber>
    </recommendedName>
</protein>
<keyword evidence="7" id="KW-0418">Kinase</keyword>
<comment type="subcellular location">
    <subcellularLocation>
        <location evidence="2">Cell membrane</location>
        <topology evidence="2">Multi-pass membrane protein</topology>
    </subcellularLocation>
</comment>
<dbReference type="SUPFAM" id="SSF55874">
    <property type="entry name" value="ATPase domain of HSP90 chaperone/DNA topoisomerase II/histidine kinase"/>
    <property type="match status" value="1"/>
</dbReference>
<dbReference type="PANTHER" id="PTHR43047:SF72">
    <property type="entry name" value="OSMOSENSING HISTIDINE PROTEIN KINASE SLN1"/>
    <property type="match status" value="1"/>
</dbReference>
<evidence type="ECO:0000256" key="1">
    <source>
        <dbReference type="ARBA" id="ARBA00000085"/>
    </source>
</evidence>
<dbReference type="Pfam" id="PF00072">
    <property type="entry name" value="Response_reg"/>
    <property type="match status" value="1"/>
</dbReference>
<evidence type="ECO:0000256" key="11">
    <source>
        <dbReference type="SAM" id="Coils"/>
    </source>
</evidence>
<evidence type="ECO:0000256" key="10">
    <source>
        <dbReference type="PROSITE-ProRule" id="PRU00169"/>
    </source>
</evidence>
<keyword evidence="4 10" id="KW-0597">Phosphoprotein</keyword>
<evidence type="ECO:0000313" key="14">
    <source>
        <dbReference type="EMBL" id="MCP8969769.1"/>
    </source>
</evidence>
<dbReference type="FunFam" id="3.30.565.10:FF:000006">
    <property type="entry name" value="Sensor histidine kinase WalK"/>
    <property type="match status" value="1"/>
</dbReference>
<feature type="domain" description="Histidine kinase" evidence="12">
    <location>
        <begin position="142"/>
        <end position="356"/>
    </location>
</feature>
<dbReference type="Proteomes" id="UP001156102">
    <property type="component" value="Unassembled WGS sequence"/>
</dbReference>
<sequence>MLYSNTVAHVSYKDSGLIFKCIRRGQEFIHTFCEGKMLHKLGLEPEQFVNRTLHDVFEPDVAEALLKNHQAAWQGQHVEMEGTLRGIPYVCYIRPVYDGGKVVEIIGTCIDMTERLKMQEEMQQAKEEAQKASIAKSEFLSKMSHELRTPLNAILGFAQLLDMQQLTAKPQEFVQEILGAGRHLLHLIDDVLDLSRIESGKLKVSLEAVSFSRLLQECLQIVSLQAEKKYILMDQHLNGHNDAVVLADPVRLKQVLLNLLNNAVKYNKMNGRVVVSLCAREGRLFVYVKDTGPGLPLDEQEKIFQPFYRIRGTEEDGVGIGLFLTKHLVDMMDGQMGVQSTPGAGSDFWFSLPLYQAEPAAGNEEHVEEAAAFYRVLYIEDNPRSLELVKNILLLEDSYTLLTATNGIEGLELARRQSVDIILLDMNLPDMHGYEVFEQLKADQRTCGIPVIAISANAMPGDIEQTLQKGFHTYLTKPIDVRGLLSVLESLRRGNRQ</sequence>
<evidence type="ECO:0000256" key="5">
    <source>
        <dbReference type="ARBA" id="ARBA00022679"/>
    </source>
</evidence>
<dbReference type="Gene3D" id="3.30.450.20">
    <property type="entry name" value="PAS domain"/>
    <property type="match status" value="1"/>
</dbReference>
<dbReference type="Gene3D" id="1.10.287.130">
    <property type="match status" value="1"/>
</dbReference>
<dbReference type="InterPro" id="IPR035965">
    <property type="entry name" value="PAS-like_dom_sf"/>
</dbReference>
<dbReference type="InterPro" id="IPR003661">
    <property type="entry name" value="HisK_dim/P_dom"/>
</dbReference>
<dbReference type="PRINTS" id="PR00344">
    <property type="entry name" value="BCTRLSENSOR"/>
</dbReference>
<evidence type="ECO:0000313" key="15">
    <source>
        <dbReference type="Proteomes" id="UP001156102"/>
    </source>
</evidence>
<dbReference type="GO" id="GO:0009927">
    <property type="term" value="F:histidine phosphotransfer kinase activity"/>
    <property type="evidence" value="ECO:0007669"/>
    <property type="project" value="TreeGrafter"/>
</dbReference>
<gene>
    <name evidence="14" type="ORF">NK662_14655</name>
</gene>
<dbReference type="PANTHER" id="PTHR43047">
    <property type="entry name" value="TWO-COMPONENT HISTIDINE PROTEIN KINASE"/>
    <property type="match status" value="1"/>
</dbReference>
<dbReference type="SMART" id="SM00388">
    <property type="entry name" value="HisKA"/>
    <property type="match status" value="1"/>
</dbReference>
<evidence type="ECO:0000256" key="8">
    <source>
        <dbReference type="ARBA" id="ARBA00022840"/>
    </source>
</evidence>
<dbReference type="InterPro" id="IPR013656">
    <property type="entry name" value="PAS_4"/>
</dbReference>
<dbReference type="SUPFAM" id="SSF52172">
    <property type="entry name" value="CheY-like"/>
    <property type="match status" value="1"/>
</dbReference>
<accession>A0AA41XAJ2</accession>
<reference evidence="14" key="1">
    <citation type="submission" date="2022-07" db="EMBL/GenBank/DDBJ databases">
        <authorList>
            <person name="Li W.-J."/>
            <person name="Deng Q.-Q."/>
        </authorList>
    </citation>
    <scope>NUCLEOTIDE SEQUENCE</scope>
    <source>
        <strain evidence="14">SYSU M60031</strain>
    </source>
</reference>
<dbReference type="PROSITE" id="PS50109">
    <property type="entry name" value="HIS_KIN"/>
    <property type="match status" value="1"/>
</dbReference>
<dbReference type="InterPro" id="IPR003594">
    <property type="entry name" value="HATPase_dom"/>
</dbReference>
<keyword evidence="9" id="KW-0902">Two-component regulatory system</keyword>
<dbReference type="InterPro" id="IPR011006">
    <property type="entry name" value="CheY-like_superfamily"/>
</dbReference>
<dbReference type="EMBL" id="JANCLT010000007">
    <property type="protein sequence ID" value="MCP8969769.1"/>
    <property type="molecule type" value="Genomic_DNA"/>
</dbReference>
<keyword evidence="6" id="KW-0547">Nucleotide-binding</keyword>